<evidence type="ECO:0000313" key="4">
    <source>
        <dbReference type="Proteomes" id="UP000274131"/>
    </source>
</evidence>
<feature type="region of interest" description="Disordered" evidence="2">
    <location>
        <begin position="169"/>
        <end position="207"/>
    </location>
</feature>
<dbReference type="WBParaSite" id="EVEC_0001221501-mRNA-1">
    <property type="protein sequence ID" value="EVEC_0001221501-mRNA-1"/>
    <property type="gene ID" value="EVEC_0001221501"/>
</dbReference>
<reference evidence="3 4" key="2">
    <citation type="submission" date="2018-10" db="EMBL/GenBank/DDBJ databases">
        <authorList>
            <consortium name="Pathogen Informatics"/>
        </authorList>
    </citation>
    <scope>NUCLEOTIDE SEQUENCE [LARGE SCALE GENOMIC DNA]</scope>
</reference>
<proteinExistence type="predicted"/>
<dbReference type="EMBL" id="UXUI01012049">
    <property type="protein sequence ID" value="VDD96683.1"/>
    <property type="molecule type" value="Genomic_DNA"/>
</dbReference>
<accession>A0A0N4VMN8</accession>
<reference evidence="5" key="1">
    <citation type="submission" date="2017-02" db="UniProtKB">
        <authorList>
            <consortium name="WormBaseParasite"/>
        </authorList>
    </citation>
    <scope>IDENTIFICATION</scope>
</reference>
<keyword evidence="4" id="KW-1185">Reference proteome</keyword>
<keyword evidence="1" id="KW-0175">Coiled coil</keyword>
<name>A0A0N4VMN8_ENTVE</name>
<evidence type="ECO:0000313" key="3">
    <source>
        <dbReference type="EMBL" id="VDD96683.1"/>
    </source>
</evidence>
<dbReference type="Gene3D" id="1.10.10.60">
    <property type="entry name" value="Homeodomain-like"/>
    <property type="match status" value="1"/>
</dbReference>
<dbReference type="Proteomes" id="UP000274131">
    <property type="component" value="Unassembled WGS sequence"/>
</dbReference>
<sequence>MSEQFDGYEAKHLVGEKAIEKFLKAGTSQIGVAVQSALIGTEVKQEKQRKGSVEHSYDPYMSGTFLPPDAFQEELAGKNLPEQVKFLKERGYTFRVISERLNVPMTNCYTAIKRFHLPKEYWDRIKTELRRKRRAREALQAEENAVAKVLAKIPPFSKKQRLLDGLQNTVQSSSGVEDGNTTNTTNLEVQASTPARHGSPKAIQRKHLTHEDGKLVQYYRDQGLTLQKIAEKLQIPISSCYRILKRYQVSQKAGIIMGAKQNNESHETEFAASEGSPTTKSTSELLLGMVDASMKSLPYSPASKSPGQEMATENIKNENDFVRNGQALPKPQPLYESDKNCQEVLNSRDIESASENLIPWNSKNKCLVCGMDVESLNAAGYIKHVKLHQFSKTETQNERLNSVNEDDDIAPVSSTKNLFFKTLQPQSTTSSSQPQSPSLPLQPESFDLRNVPSTSTGPIADISHVLQAIREKLEWASKEITTTTDPDKILGLMKVIASGLQILGQYAASPNK</sequence>
<feature type="compositionally biased region" description="Polar residues" evidence="2">
    <location>
        <begin position="169"/>
        <end position="193"/>
    </location>
</feature>
<organism evidence="5">
    <name type="scientific">Enterobius vermicularis</name>
    <name type="common">Human pinworm</name>
    <dbReference type="NCBI Taxonomy" id="51028"/>
    <lineage>
        <taxon>Eukaryota</taxon>
        <taxon>Metazoa</taxon>
        <taxon>Ecdysozoa</taxon>
        <taxon>Nematoda</taxon>
        <taxon>Chromadorea</taxon>
        <taxon>Rhabditida</taxon>
        <taxon>Spirurina</taxon>
        <taxon>Oxyuridomorpha</taxon>
        <taxon>Oxyuroidea</taxon>
        <taxon>Oxyuridae</taxon>
        <taxon>Enterobius</taxon>
    </lineage>
</organism>
<evidence type="ECO:0000256" key="2">
    <source>
        <dbReference type="SAM" id="MobiDB-lite"/>
    </source>
</evidence>
<evidence type="ECO:0000256" key="1">
    <source>
        <dbReference type="SAM" id="Coils"/>
    </source>
</evidence>
<protein>
    <submittedName>
        <fullName evidence="5">HTH psq-type domain-containing protein</fullName>
    </submittedName>
</protein>
<gene>
    <name evidence="3" type="ORF">EVEC_LOCUS11434</name>
</gene>
<dbReference type="AlphaFoldDB" id="A0A0N4VMN8"/>
<feature type="compositionally biased region" description="Low complexity" evidence="2">
    <location>
        <begin position="423"/>
        <end position="443"/>
    </location>
</feature>
<feature type="region of interest" description="Disordered" evidence="2">
    <location>
        <begin position="423"/>
        <end position="455"/>
    </location>
</feature>
<feature type="coiled-coil region" evidence="1">
    <location>
        <begin position="122"/>
        <end position="152"/>
    </location>
</feature>
<evidence type="ECO:0000313" key="5">
    <source>
        <dbReference type="WBParaSite" id="EVEC_0001221501-mRNA-1"/>
    </source>
</evidence>
<dbReference type="OrthoDB" id="5797004at2759"/>